<evidence type="ECO:0000313" key="2">
    <source>
        <dbReference type="EMBL" id="KAF4044311.1"/>
    </source>
</evidence>
<keyword evidence="4" id="KW-1185">Reference proteome</keyword>
<accession>A0A833SQB6</accession>
<evidence type="ECO:0000313" key="4">
    <source>
        <dbReference type="Proteomes" id="UP000602510"/>
    </source>
</evidence>
<sequence>MELVGSITRFALATYFMKRGSNARPVHSRNEVPWPSPSYEPSFASSDEEESQDAESEFSVVVSTHVSNLRQLRADQRFQDWSRGIAELREYVAVNDLVASLVAVLVEMVKRQPEDIECLVRVIEDMCFEKSGGPSEVFDKLVEALNCYSGDRDTGVVIWLERIVDVVLNGLWKYHEQQFGAAS</sequence>
<dbReference type="EMBL" id="JAACNO010003224">
    <property type="protein sequence ID" value="KAF4127729.1"/>
    <property type="molecule type" value="Genomic_DNA"/>
</dbReference>
<dbReference type="Proteomes" id="UP000704712">
    <property type="component" value="Unassembled WGS sequence"/>
</dbReference>
<evidence type="ECO:0000256" key="1">
    <source>
        <dbReference type="SAM" id="MobiDB-lite"/>
    </source>
</evidence>
<feature type="region of interest" description="Disordered" evidence="1">
    <location>
        <begin position="24"/>
        <end position="50"/>
    </location>
</feature>
<dbReference type="EMBL" id="WSZM01000073">
    <property type="protein sequence ID" value="KAF4044311.1"/>
    <property type="molecule type" value="Genomic_DNA"/>
</dbReference>
<comment type="caution">
    <text evidence="2">The sequence shown here is derived from an EMBL/GenBank/DDBJ whole genome shotgun (WGS) entry which is preliminary data.</text>
</comment>
<protein>
    <submittedName>
        <fullName evidence="2">Uncharacterized protein</fullName>
    </submittedName>
</protein>
<proteinExistence type="predicted"/>
<dbReference type="Proteomes" id="UP000602510">
    <property type="component" value="Unassembled WGS sequence"/>
</dbReference>
<name>A0A833SQB6_PHYIN</name>
<evidence type="ECO:0000313" key="3">
    <source>
        <dbReference type="EMBL" id="KAF4127729.1"/>
    </source>
</evidence>
<dbReference type="AlphaFoldDB" id="A0A833SQB6"/>
<organism evidence="2 4">
    <name type="scientific">Phytophthora infestans</name>
    <name type="common">Potato late blight agent</name>
    <name type="synonym">Botrytis infestans</name>
    <dbReference type="NCBI Taxonomy" id="4787"/>
    <lineage>
        <taxon>Eukaryota</taxon>
        <taxon>Sar</taxon>
        <taxon>Stramenopiles</taxon>
        <taxon>Oomycota</taxon>
        <taxon>Peronosporomycetes</taxon>
        <taxon>Peronosporales</taxon>
        <taxon>Peronosporaceae</taxon>
        <taxon>Phytophthora</taxon>
    </lineage>
</organism>
<reference evidence="2" key="1">
    <citation type="submission" date="2020-04" db="EMBL/GenBank/DDBJ databases">
        <title>Hybrid Assembly of Korean Phytophthora infestans isolates.</title>
        <authorList>
            <person name="Prokchorchik M."/>
            <person name="Lee Y."/>
            <person name="Seo J."/>
            <person name="Cho J.-H."/>
            <person name="Park Y.-E."/>
            <person name="Jang D.-C."/>
            <person name="Im J.-S."/>
            <person name="Choi J.-G."/>
            <person name="Park H.-J."/>
            <person name="Lee G.-B."/>
            <person name="Lee Y.-G."/>
            <person name="Hong S.-Y."/>
            <person name="Cho K."/>
            <person name="Sohn K.H."/>
        </authorList>
    </citation>
    <scope>NUCLEOTIDE SEQUENCE</scope>
    <source>
        <strain evidence="2">KR_1_A1</strain>
        <strain evidence="3">KR_2_A2</strain>
    </source>
</reference>
<gene>
    <name evidence="2" type="ORF">GN244_ATG03400</name>
    <name evidence="3" type="ORF">GN958_ATG23095</name>
</gene>